<feature type="domain" description="Oxidoreductase molybdopterin-binding" evidence="1">
    <location>
        <begin position="41"/>
        <end position="124"/>
    </location>
</feature>
<name>A0ABV9Q4C6_9BACL</name>
<dbReference type="InterPro" id="IPR000572">
    <property type="entry name" value="OxRdtase_Mopterin-bd_dom"/>
</dbReference>
<dbReference type="Pfam" id="PF00174">
    <property type="entry name" value="Oxidored_molyb"/>
    <property type="match status" value="1"/>
</dbReference>
<dbReference type="Gene3D" id="3.90.420.10">
    <property type="entry name" value="Oxidoreductase, molybdopterin-binding domain"/>
    <property type="match status" value="1"/>
</dbReference>
<evidence type="ECO:0000259" key="1">
    <source>
        <dbReference type="Pfam" id="PF00174"/>
    </source>
</evidence>
<evidence type="ECO:0000313" key="3">
    <source>
        <dbReference type="Proteomes" id="UP001596002"/>
    </source>
</evidence>
<comment type="caution">
    <text evidence="2">The sequence shown here is derived from an EMBL/GenBank/DDBJ whole genome shotgun (WGS) entry which is preliminary data.</text>
</comment>
<dbReference type="Proteomes" id="UP001596002">
    <property type="component" value="Unassembled WGS sequence"/>
</dbReference>
<evidence type="ECO:0000313" key="2">
    <source>
        <dbReference type="EMBL" id="MFC4768768.1"/>
    </source>
</evidence>
<dbReference type="SUPFAM" id="SSF56524">
    <property type="entry name" value="Oxidoreductase molybdopterin-binding domain"/>
    <property type="match status" value="1"/>
</dbReference>
<dbReference type="InterPro" id="IPR036374">
    <property type="entry name" value="OxRdtase_Mopterin-bd_sf"/>
</dbReference>
<reference evidence="3" key="1">
    <citation type="journal article" date="2019" name="Int. J. Syst. Evol. Microbiol.">
        <title>The Global Catalogue of Microorganisms (GCM) 10K type strain sequencing project: providing services to taxonomists for standard genome sequencing and annotation.</title>
        <authorList>
            <consortium name="The Broad Institute Genomics Platform"/>
            <consortium name="The Broad Institute Genome Sequencing Center for Infectious Disease"/>
            <person name="Wu L."/>
            <person name="Ma J."/>
        </authorList>
    </citation>
    <scope>NUCLEOTIDE SEQUENCE [LARGE SCALE GENOMIC DNA]</scope>
    <source>
        <strain evidence="3">WYCCWR 12678</strain>
    </source>
</reference>
<organism evidence="2 3">
    <name type="scientific">Effusibacillus consociatus</name>
    <dbReference type="NCBI Taxonomy" id="1117041"/>
    <lineage>
        <taxon>Bacteria</taxon>
        <taxon>Bacillati</taxon>
        <taxon>Bacillota</taxon>
        <taxon>Bacilli</taxon>
        <taxon>Bacillales</taxon>
        <taxon>Alicyclobacillaceae</taxon>
        <taxon>Effusibacillus</taxon>
    </lineage>
</organism>
<accession>A0ABV9Q4C6</accession>
<sequence>MDFRVVVKGLVSTESVLTIEDFHQCKTQVDVQKIAPTFSGTGVPFSEIAEKIGPKPEATHVIFHAADEFAATIPISELQEAIFLYKSNGEPLKKGFPVRLIVPDGSSDCLNVKSVVKVEFVAADPADPASFGFKNLVGETEL</sequence>
<gene>
    <name evidence="2" type="ORF">ACFO8Q_15590</name>
</gene>
<dbReference type="EMBL" id="JBHSHC010000112">
    <property type="protein sequence ID" value="MFC4768768.1"/>
    <property type="molecule type" value="Genomic_DNA"/>
</dbReference>
<proteinExistence type="predicted"/>
<dbReference type="RefSeq" id="WP_380026713.1">
    <property type="nucleotide sequence ID" value="NZ_JBHSHC010000112.1"/>
</dbReference>
<keyword evidence="3" id="KW-1185">Reference proteome</keyword>
<protein>
    <submittedName>
        <fullName evidence="2">Molybdopterin-dependent oxidoreductase</fullName>
    </submittedName>
</protein>